<keyword evidence="3" id="KW-0813">Transport</keyword>
<evidence type="ECO:0000256" key="2">
    <source>
        <dbReference type="ARBA" id="ARBA00008098"/>
    </source>
</evidence>
<evidence type="ECO:0000256" key="4">
    <source>
        <dbReference type="ARBA" id="ARBA00022525"/>
    </source>
</evidence>
<feature type="chain" id="PRO_5045272698" description="OBP47-like domain-containing protein" evidence="8">
    <location>
        <begin position="20"/>
        <end position="193"/>
    </location>
</feature>
<dbReference type="PANTHER" id="PTHR21066:SF3">
    <property type="entry name" value="IP02236P"/>
    <property type="match status" value="1"/>
</dbReference>
<dbReference type="Pfam" id="PF22651">
    <property type="entry name" value="OBP47_like"/>
    <property type="match status" value="1"/>
</dbReference>
<dbReference type="PANTHER" id="PTHR21066">
    <property type="entry name" value="ODORANT-BINDING PROTEIN 59A-RELATED"/>
    <property type="match status" value="1"/>
</dbReference>
<dbReference type="SUPFAM" id="SSF47565">
    <property type="entry name" value="Insect pheromone/odorant-binding proteins"/>
    <property type="match status" value="1"/>
</dbReference>
<dbReference type="GeneID" id="109409801"/>
<dbReference type="InterPro" id="IPR054577">
    <property type="entry name" value="OBP47-like_dom"/>
</dbReference>
<comment type="subcellular location">
    <subcellularLocation>
        <location evidence="1">Secreted</location>
    </subcellularLocation>
</comment>
<name>A0ABM1ZP39_AEDAL</name>
<dbReference type="Proteomes" id="UP000069940">
    <property type="component" value="Unassembled WGS sequence"/>
</dbReference>
<keyword evidence="8" id="KW-0732">Signal</keyword>
<evidence type="ECO:0000313" key="10">
    <source>
        <dbReference type="EnsemblMetazoa" id="AALFPA23_020317.P29987"/>
    </source>
</evidence>
<evidence type="ECO:0000256" key="1">
    <source>
        <dbReference type="ARBA" id="ARBA00004613"/>
    </source>
</evidence>
<keyword evidence="7" id="KW-1015">Disulfide bond</keyword>
<dbReference type="RefSeq" id="XP_019538850.2">
    <property type="nucleotide sequence ID" value="XM_019683305.3"/>
</dbReference>
<protein>
    <recommendedName>
        <fullName evidence="9">OBP47-like domain-containing protein</fullName>
    </recommendedName>
</protein>
<evidence type="ECO:0000313" key="11">
    <source>
        <dbReference type="Proteomes" id="UP000069940"/>
    </source>
</evidence>
<dbReference type="Gene3D" id="1.10.238.270">
    <property type="match status" value="1"/>
</dbReference>
<evidence type="ECO:0000256" key="3">
    <source>
        <dbReference type="ARBA" id="ARBA00022448"/>
    </source>
</evidence>
<dbReference type="InterPro" id="IPR036728">
    <property type="entry name" value="PBP_GOBP_sf"/>
</dbReference>
<keyword evidence="5" id="KW-0716">Sensory transduction</keyword>
<feature type="signal peptide" evidence="8">
    <location>
        <begin position="1"/>
        <end position="19"/>
    </location>
</feature>
<dbReference type="InterPro" id="IPR052295">
    <property type="entry name" value="Odorant-binding_protein"/>
</dbReference>
<evidence type="ECO:0000256" key="5">
    <source>
        <dbReference type="ARBA" id="ARBA00022606"/>
    </source>
</evidence>
<evidence type="ECO:0000256" key="6">
    <source>
        <dbReference type="ARBA" id="ARBA00022725"/>
    </source>
</evidence>
<sequence length="193" mass="20879">MKLEFALLTVVGLIAMSVGQQPISQECMTRPNDKNPKECCKAPHVIPPKDQFKECMQKFPKPSSPPTPGSAPPHHNCLAQCVFEQQGIMTDGVVNKDAASSKMVATLGSSPEWETVAKNVVDTCYQKVSSLGAQKDSEGCSVMAGSFMDCMPSMMFTNCPASAWTASTECEQMKAHLQKGCPIMTLWKGPPPH</sequence>
<evidence type="ECO:0000259" key="9">
    <source>
        <dbReference type="Pfam" id="PF22651"/>
    </source>
</evidence>
<keyword evidence="11" id="KW-1185">Reference proteome</keyword>
<evidence type="ECO:0000256" key="7">
    <source>
        <dbReference type="ARBA" id="ARBA00023157"/>
    </source>
</evidence>
<feature type="domain" description="OBP47-like" evidence="9">
    <location>
        <begin position="49"/>
        <end position="175"/>
    </location>
</feature>
<organism evidence="10 11">
    <name type="scientific">Aedes albopictus</name>
    <name type="common">Asian tiger mosquito</name>
    <name type="synonym">Stegomyia albopicta</name>
    <dbReference type="NCBI Taxonomy" id="7160"/>
    <lineage>
        <taxon>Eukaryota</taxon>
        <taxon>Metazoa</taxon>
        <taxon>Ecdysozoa</taxon>
        <taxon>Arthropoda</taxon>
        <taxon>Hexapoda</taxon>
        <taxon>Insecta</taxon>
        <taxon>Pterygota</taxon>
        <taxon>Neoptera</taxon>
        <taxon>Endopterygota</taxon>
        <taxon>Diptera</taxon>
        <taxon>Nematocera</taxon>
        <taxon>Culicoidea</taxon>
        <taxon>Culicidae</taxon>
        <taxon>Culicinae</taxon>
        <taxon>Aedini</taxon>
        <taxon>Aedes</taxon>
        <taxon>Stegomyia</taxon>
    </lineage>
</organism>
<reference evidence="10" key="2">
    <citation type="submission" date="2025-05" db="UniProtKB">
        <authorList>
            <consortium name="EnsemblMetazoa"/>
        </authorList>
    </citation>
    <scope>IDENTIFICATION</scope>
    <source>
        <strain evidence="10">Foshan</strain>
    </source>
</reference>
<keyword evidence="4" id="KW-0964">Secreted</keyword>
<comment type="similarity">
    <text evidence="2">Belongs to the PBP/GOBP family.</text>
</comment>
<reference evidence="11" key="1">
    <citation type="journal article" date="2015" name="Proc. Natl. Acad. Sci. U.S.A.">
        <title>Genome sequence of the Asian Tiger mosquito, Aedes albopictus, reveals insights into its biology, genetics, and evolution.</title>
        <authorList>
            <person name="Chen X.G."/>
            <person name="Jiang X."/>
            <person name="Gu J."/>
            <person name="Xu M."/>
            <person name="Wu Y."/>
            <person name="Deng Y."/>
            <person name="Zhang C."/>
            <person name="Bonizzoni M."/>
            <person name="Dermauw W."/>
            <person name="Vontas J."/>
            <person name="Armbruster P."/>
            <person name="Huang X."/>
            <person name="Yang Y."/>
            <person name="Zhang H."/>
            <person name="He W."/>
            <person name="Peng H."/>
            <person name="Liu Y."/>
            <person name="Wu K."/>
            <person name="Chen J."/>
            <person name="Lirakis M."/>
            <person name="Topalis P."/>
            <person name="Van Leeuwen T."/>
            <person name="Hall A.B."/>
            <person name="Jiang X."/>
            <person name="Thorpe C."/>
            <person name="Mueller R.L."/>
            <person name="Sun C."/>
            <person name="Waterhouse R.M."/>
            <person name="Yan G."/>
            <person name="Tu Z.J."/>
            <person name="Fang X."/>
            <person name="James A.A."/>
        </authorList>
    </citation>
    <scope>NUCLEOTIDE SEQUENCE [LARGE SCALE GENOMIC DNA]</scope>
    <source>
        <strain evidence="11">Foshan</strain>
    </source>
</reference>
<proteinExistence type="inferred from homology"/>
<keyword evidence="6" id="KW-0552">Olfaction</keyword>
<evidence type="ECO:0000256" key="8">
    <source>
        <dbReference type="SAM" id="SignalP"/>
    </source>
</evidence>
<dbReference type="EnsemblMetazoa" id="AALFPA23_020317.R29987">
    <property type="protein sequence ID" value="AALFPA23_020317.P29987"/>
    <property type="gene ID" value="AALFPA23_020317"/>
</dbReference>
<accession>A0ABM1ZP39</accession>